<dbReference type="GO" id="GO:0016787">
    <property type="term" value="F:hydrolase activity"/>
    <property type="evidence" value="ECO:0007669"/>
    <property type="project" value="UniProtKB-KW"/>
</dbReference>
<dbReference type="PANTHER" id="PTHR45570:SF1">
    <property type="entry name" value="CARBOXYLIC ESTER HYDROLASE"/>
    <property type="match status" value="1"/>
</dbReference>
<dbReference type="Gene3D" id="3.40.50.1820">
    <property type="entry name" value="alpha/beta hydrolase"/>
    <property type="match status" value="1"/>
</dbReference>
<feature type="chain" id="PRO_5041336957" evidence="2">
    <location>
        <begin position="20"/>
        <end position="612"/>
    </location>
</feature>
<keyword evidence="2" id="KW-0732">Signal</keyword>
<accession>A0AA38H325</accession>
<proteinExistence type="predicted"/>
<keyword evidence="5" id="KW-1185">Reference proteome</keyword>
<dbReference type="Pfam" id="PF00135">
    <property type="entry name" value="COesterase"/>
    <property type="match status" value="1"/>
</dbReference>
<organism evidence="4 5">
    <name type="scientific">Dioszegia hungarica</name>
    <dbReference type="NCBI Taxonomy" id="4972"/>
    <lineage>
        <taxon>Eukaryota</taxon>
        <taxon>Fungi</taxon>
        <taxon>Dikarya</taxon>
        <taxon>Basidiomycota</taxon>
        <taxon>Agaricomycotina</taxon>
        <taxon>Tremellomycetes</taxon>
        <taxon>Tremellales</taxon>
        <taxon>Bulleribasidiaceae</taxon>
        <taxon>Dioszegia</taxon>
    </lineage>
</organism>
<dbReference type="EMBL" id="JAKWFO010000014">
    <property type="protein sequence ID" value="KAI9632736.1"/>
    <property type="molecule type" value="Genomic_DNA"/>
</dbReference>
<name>A0AA38H325_9TREE</name>
<feature type="compositionally biased region" description="Basic and acidic residues" evidence="1">
    <location>
        <begin position="566"/>
        <end position="579"/>
    </location>
</feature>
<feature type="region of interest" description="Disordered" evidence="1">
    <location>
        <begin position="539"/>
        <end position="581"/>
    </location>
</feature>
<evidence type="ECO:0000259" key="3">
    <source>
        <dbReference type="Pfam" id="PF00135"/>
    </source>
</evidence>
<sequence>MLLSSLALLSLSLLHLGRAAPATARAECTLDFPGLALAGRATDGGACRYTVQYAQARRWEDAVPMMDQSKHDATTLPPVCPQTPGGPMLVSSPGQDEQCLYAVVYTPKTAKRGDRLPVFVWIHGGSFYAGSASSPGLDGSVLATKGNMIVVVLQYRLGILGLLPPSSSPASGDASLAIKDVILALTQIQSYAEWIGGDRGRVTLGGQSSGASMIRALLAAPRAKGLFRAAVLQSDPMTYGTASASITSRLQQMFYSQPALAFCSDFACLQRIPVGDILKGQAGFIVAAPSQVPGVPVVTPLRPTHNTPTLPLESTSQAFSTAYTLPSPPIAVPLLITTTSNEAGQVVGSLFPRPIPADNATYTGVLSVFVNPSRAGVIANSSEYAMTGKKGEDEFRQTFERLVSDGVWRCPSRDFAGRWAEQGGKVWVGEWTKGVGYASNVGGGYCGQQGRVCHEDDIFPTFRMTPSPNAETAALQDKVLSHWSAFIHNLDPNISPPLLPAPPPKPGGAEIGIALPVLPGGIGSELGIPKHIDCTIRHRNLSCPSDKGPKPQPKPKPKPEPVVGPKQHESRAERWDRYTGNEGQVYALGGGKVGGCPKGFWGEKVRYDWQLY</sequence>
<evidence type="ECO:0000256" key="2">
    <source>
        <dbReference type="SAM" id="SignalP"/>
    </source>
</evidence>
<feature type="signal peptide" evidence="2">
    <location>
        <begin position="1"/>
        <end position="19"/>
    </location>
</feature>
<evidence type="ECO:0000256" key="1">
    <source>
        <dbReference type="SAM" id="MobiDB-lite"/>
    </source>
</evidence>
<dbReference type="AlphaFoldDB" id="A0AA38H325"/>
<dbReference type="RefSeq" id="XP_052942513.1">
    <property type="nucleotide sequence ID" value="XM_053091398.1"/>
</dbReference>
<dbReference type="SUPFAM" id="SSF53474">
    <property type="entry name" value="alpha/beta-Hydrolases"/>
    <property type="match status" value="1"/>
</dbReference>
<evidence type="ECO:0000313" key="4">
    <source>
        <dbReference type="EMBL" id="KAI9632736.1"/>
    </source>
</evidence>
<dbReference type="PANTHER" id="PTHR45570">
    <property type="entry name" value="CARBOXYLIC ESTER HYDROLASE"/>
    <property type="match status" value="1"/>
</dbReference>
<dbReference type="InterPro" id="IPR002018">
    <property type="entry name" value="CarbesteraseB"/>
</dbReference>
<evidence type="ECO:0000313" key="5">
    <source>
        <dbReference type="Proteomes" id="UP001164286"/>
    </source>
</evidence>
<comment type="caution">
    <text evidence="4">The sequence shown here is derived from an EMBL/GenBank/DDBJ whole genome shotgun (WGS) entry which is preliminary data.</text>
</comment>
<dbReference type="Proteomes" id="UP001164286">
    <property type="component" value="Unassembled WGS sequence"/>
</dbReference>
<dbReference type="InterPro" id="IPR029058">
    <property type="entry name" value="AB_hydrolase_fold"/>
</dbReference>
<dbReference type="GeneID" id="77730603"/>
<protein>
    <submittedName>
        <fullName evidence="4">Alpha/Beta hydrolase protein</fullName>
    </submittedName>
</protein>
<gene>
    <name evidence="4" type="ORF">MKK02DRAFT_41047</name>
</gene>
<keyword evidence="4" id="KW-0378">Hydrolase</keyword>
<reference evidence="4" key="1">
    <citation type="journal article" date="2022" name="G3 (Bethesda)">
        <title>High quality genome of the basidiomycete yeast Dioszegia hungarica PDD-24b-2 isolated from cloud water.</title>
        <authorList>
            <person name="Jarrige D."/>
            <person name="Haridas S."/>
            <person name="Bleykasten-Grosshans C."/>
            <person name="Joly M."/>
            <person name="Nadalig T."/>
            <person name="Sancelme M."/>
            <person name="Vuilleumier S."/>
            <person name="Grigoriev I.V."/>
            <person name="Amato P."/>
            <person name="Bringel F."/>
        </authorList>
    </citation>
    <scope>NUCLEOTIDE SEQUENCE</scope>
    <source>
        <strain evidence="4">PDD-24b-2</strain>
    </source>
</reference>
<feature type="domain" description="Carboxylesterase type B" evidence="3">
    <location>
        <begin position="51"/>
        <end position="494"/>
    </location>
</feature>